<dbReference type="InterPro" id="IPR040375">
    <property type="entry name" value="DGCR8"/>
</dbReference>
<dbReference type="SUPFAM" id="SSF51045">
    <property type="entry name" value="WW domain"/>
    <property type="match status" value="1"/>
</dbReference>
<keyword evidence="6" id="KW-1185">Reference proteome</keyword>
<dbReference type="GO" id="GO:0003725">
    <property type="term" value="F:double-stranded RNA binding"/>
    <property type="evidence" value="ECO:0007669"/>
    <property type="project" value="TreeGrafter"/>
</dbReference>
<evidence type="ECO:0000313" key="5">
    <source>
        <dbReference type="EMBL" id="TDH73406.1"/>
    </source>
</evidence>
<dbReference type="InterPro" id="IPR001202">
    <property type="entry name" value="WW_dom"/>
</dbReference>
<dbReference type="RefSeq" id="XP_067822904.1">
    <property type="nucleotide sequence ID" value="XM_067966965.1"/>
</dbReference>
<accession>A0A976NZ85</accession>
<comment type="caution">
    <text evidence="5">The sequence shown here is derived from an EMBL/GenBank/DDBJ whole genome shotgun (WGS) entry which is preliminary data.</text>
</comment>
<dbReference type="KEGG" id="blac:94352636"/>
<protein>
    <recommendedName>
        <fullName evidence="7">WW domain-containing protein</fullName>
    </recommendedName>
</protein>
<dbReference type="SMART" id="SM00233">
    <property type="entry name" value="PH"/>
    <property type="match status" value="1"/>
</dbReference>
<dbReference type="Gene3D" id="2.30.29.30">
    <property type="entry name" value="Pleckstrin-homology domain (PH domain)/Phosphotyrosine-binding domain (PTB)"/>
    <property type="match status" value="1"/>
</dbReference>
<dbReference type="Gene3D" id="2.20.70.10">
    <property type="match status" value="1"/>
</dbReference>
<evidence type="ECO:0000256" key="2">
    <source>
        <dbReference type="SAM" id="MobiDB-lite"/>
    </source>
</evidence>
<dbReference type="InterPro" id="IPR011993">
    <property type="entry name" value="PH-like_dom_sf"/>
</dbReference>
<dbReference type="Pfam" id="PF00035">
    <property type="entry name" value="dsrm"/>
    <property type="match status" value="1"/>
</dbReference>
<dbReference type="InterPro" id="IPR014720">
    <property type="entry name" value="dsRBD_dom"/>
</dbReference>
<feature type="region of interest" description="Disordered" evidence="2">
    <location>
        <begin position="467"/>
        <end position="491"/>
    </location>
</feature>
<dbReference type="FunFam" id="2.20.70.10:FF:000087">
    <property type="entry name" value="PArtner of DroSHa (DRSH-1 interactor)"/>
    <property type="match status" value="1"/>
</dbReference>
<dbReference type="Gene3D" id="3.30.160.20">
    <property type="match status" value="1"/>
</dbReference>
<organism evidence="5 6">
    <name type="scientific">Bremia lactucae</name>
    <name type="common">Lettuce downy mildew</name>
    <dbReference type="NCBI Taxonomy" id="4779"/>
    <lineage>
        <taxon>Eukaryota</taxon>
        <taxon>Sar</taxon>
        <taxon>Stramenopiles</taxon>
        <taxon>Oomycota</taxon>
        <taxon>Peronosporomycetes</taxon>
        <taxon>Peronosporales</taxon>
        <taxon>Peronosporaceae</taxon>
        <taxon>Bremia</taxon>
    </lineage>
</organism>
<dbReference type="AlphaFoldDB" id="A0A976NZ85"/>
<reference evidence="5 6" key="1">
    <citation type="journal article" date="2021" name="Genome Biol.">
        <title>AFLAP: assembly-free linkage analysis pipeline using k-mers from genome sequencing data.</title>
        <authorList>
            <person name="Fletcher K."/>
            <person name="Zhang L."/>
            <person name="Gil J."/>
            <person name="Han R."/>
            <person name="Cavanaugh K."/>
            <person name="Michelmore R."/>
        </authorList>
    </citation>
    <scope>NUCLEOTIDE SEQUENCE [LARGE SCALE GENOMIC DNA]</scope>
    <source>
        <strain evidence="5 6">SF5</strain>
    </source>
</reference>
<dbReference type="GO" id="GO:0031053">
    <property type="term" value="P:primary miRNA processing"/>
    <property type="evidence" value="ECO:0007669"/>
    <property type="project" value="InterPro"/>
</dbReference>
<evidence type="ECO:0000256" key="1">
    <source>
        <dbReference type="PROSITE-ProRule" id="PRU00266"/>
    </source>
</evidence>
<dbReference type="OrthoDB" id="112668at2759"/>
<feature type="domain" description="DRBM" evidence="4">
    <location>
        <begin position="206"/>
        <end position="273"/>
    </location>
</feature>
<dbReference type="SMART" id="SM00456">
    <property type="entry name" value="WW"/>
    <property type="match status" value="1"/>
</dbReference>
<dbReference type="SUPFAM" id="SSF50729">
    <property type="entry name" value="PH domain-like"/>
    <property type="match status" value="1"/>
</dbReference>
<name>A0A976NZ85_BRELC</name>
<evidence type="ECO:0000259" key="4">
    <source>
        <dbReference type="PROSITE" id="PS50137"/>
    </source>
</evidence>
<feature type="domain" description="WW" evidence="3">
    <location>
        <begin position="63"/>
        <end position="96"/>
    </location>
</feature>
<dbReference type="Proteomes" id="UP000294530">
    <property type="component" value="Unassembled WGS sequence"/>
</dbReference>
<dbReference type="GeneID" id="94352636"/>
<dbReference type="PROSITE" id="PS50137">
    <property type="entry name" value="DS_RBD"/>
    <property type="match status" value="1"/>
</dbReference>
<evidence type="ECO:0008006" key="7">
    <source>
        <dbReference type="Google" id="ProtNLM"/>
    </source>
</evidence>
<dbReference type="CDD" id="cd00048">
    <property type="entry name" value="DSRM_SF"/>
    <property type="match status" value="1"/>
</dbReference>
<dbReference type="EMBL" id="SHOA02000001">
    <property type="protein sequence ID" value="TDH73406.1"/>
    <property type="molecule type" value="Genomic_DNA"/>
</dbReference>
<dbReference type="InterPro" id="IPR036020">
    <property type="entry name" value="WW_dom_sf"/>
</dbReference>
<evidence type="ECO:0000313" key="6">
    <source>
        <dbReference type="Proteomes" id="UP000294530"/>
    </source>
</evidence>
<dbReference type="PROSITE" id="PS50020">
    <property type="entry name" value="WW_DOMAIN_2"/>
    <property type="match status" value="1"/>
</dbReference>
<gene>
    <name evidence="5" type="ORF">CCR75_008918</name>
</gene>
<evidence type="ECO:0000259" key="3">
    <source>
        <dbReference type="PROSITE" id="PS50020"/>
    </source>
</evidence>
<keyword evidence="1" id="KW-0694">RNA-binding</keyword>
<dbReference type="PANTHER" id="PTHR13482:SF3">
    <property type="entry name" value="MICROPROCESSOR COMPLEX SUBUNIT DGCR8"/>
    <property type="match status" value="1"/>
</dbReference>
<dbReference type="SUPFAM" id="SSF54768">
    <property type="entry name" value="dsRNA-binding domain-like"/>
    <property type="match status" value="1"/>
</dbReference>
<dbReference type="PANTHER" id="PTHR13482">
    <property type="entry name" value="MICRORNA PROCESSOR COMPLEX SUBUNIT DGCR8"/>
    <property type="match status" value="1"/>
</dbReference>
<dbReference type="FunFam" id="3.30.160.20:FF:000205">
    <property type="entry name" value="Uncharacterized protein"/>
    <property type="match status" value="1"/>
</dbReference>
<dbReference type="GO" id="GO:0070877">
    <property type="term" value="C:microprocessor complex"/>
    <property type="evidence" value="ECO:0007669"/>
    <property type="project" value="InterPro"/>
</dbReference>
<dbReference type="SMART" id="SM00358">
    <property type="entry name" value="DSRM"/>
    <property type="match status" value="1"/>
</dbReference>
<proteinExistence type="predicted"/>
<dbReference type="GO" id="GO:0070878">
    <property type="term" value="F:primary miRNA binding"/>
    <property type="evidence" value="ECO:0007669"/>
    <property type="project" value="TreeGrafter"/>
</dbReference>
<dbReference type="InterPro" id="IPR001849">
    <property type="entry name" value="PH_domain"/>
</dbReference>
<dbReference type="GO" id="GO:0042802">
    <property type="term" value="F:identical protein binding"/>
    <property type="evidence" value="ECO:0007669"/>
    <property type="project" value="InterPro"/>
</dbReference>
<sequence length="723" mass="80418">MENPYDSAENLDQYASAAGLMQLRSAVAVANAANCEASDSISNDICSYSNSCDSSTVFSSSDRTLPPDWHRIIHDSGLPCYVHEKLRIVCWTRPYPLNLSGHVTLSQKDLDRFVKQHVPPVSIFTSESDVADRKRNYYPGANDIVLKKSLPPFQEARCLKKRKLDVATNVKKKIDKQQALTLEEFKTLDIGDPRVLQACMELSVKTPAQVLQEYQNRNRGVSINYNTISVDGEGVKLFKTIVTAGSTVAEGVASTKKIAKQLGAQQLLAALHERTANKYHEVADMYNSSLKGQSVISEEYVNRTAIPLVISGRSGRTGNVDPRLQRGGGVLYRGRRARRSPPFQESGAYRGYTADRRSNASPHWEVYNHEKSQYIPQPPGTWTVGSQQSDSGVGNVGPERVVVYSQAAARNAESYGGGRHYNSGGKVWGSYPDVNHPMPDSDSNLSVIHPHLLNNGALDGNQLPPERGSFNYGSMHERSLDRPTTSTPKRYDTDCLKPLPALIAYLSGLSMEGFLLVFSKEQRAKVQYCVLENGMLRCLDRPGGVLHESVGLTRHRIRVEPLFADNAGVCPNRFAVHALEVKRNDHEGAFVATSKRERIYYFAAVTSKSMIKWADAIHNWRRHAFNDPKVSVMYAFGTVMDEANRAIDAKHRAFLLETQRLHLVNMANRFDVQLISPNTKTTRRPSGLFRMSLLCVSSAYKSIKTTRSSLPSFLGCRVCQADE</sequence>
<dbReference type="GO" id="GO:0020037">
    <property type="term" value="F:heme binding"/>
    <property type="evidence" value="ECO:0007669"/>
    <property type="project" value="InterPro"/>
</dbReference>